<evidence type="ECO:0000313" key="2">
    <source>
        <dbReference type="Proteomes" id="UP000278587"/>
    </source>
</evidence>
<dbReference type="Proteomes" id="UP000278587">
    <property type="component" value="Unassembled WGS sequence"/>
</dbReference>
<evidence type="ECO:0000313" key="1">
    <source>
        <dbReference type="EMBL" id="RMM06281.1"/>
    </source>
</evidence>
<proteinExistence type="predicted"/>
<dbReference type="AlphaFoldDB" id="A0A0P9JYQ6"/>
<accession>A0A0P9JYQ6</accession>
<organism evidence="1 2">
    <name type="scientific">Pseudomonas caricapapayae</name>
    <dbReference type="NCBI Taxonomy" id="46678"/>
    <lineage>
        <taxon>Bacteria</taxon>
        <taxon>Pseudomonadati</taxon>
        <taxon>Pseudomonadota</taxon>
        <taxon>Gammaproteobacteria</taxon>
        <taxon>Pseudomonadales</taxon>
        <taxon>Pseudomonadaceae</taxon>
        <taxon>Pseudomonas</taxon>
    </lineage>
</organism>
<name>A0A0P9JYQ6_9PSED</name>
<reference evidence="1 2" key="1">
    <citation type="submission" date="2018-08" db="EMBL/GenBank/DDBJ databases">
        <title>Recombination of ecologically and evolutionarily significant loci maintains genetic cohesion in the Pseudomonas syringae species complex.</title>
        <authorList>
            <person name="Dillon M."/>
            <person name="Thakur S."/>
            <person name="Almeida R.N.D."/>
            <person name="Weir B.S."/>
            <person name="Guttman D.S."/>
        </authorList>
    </citation>
    <scope>NUCLEOTIDE SEQUENCE [LARGE SCALE GENOMIC DNA]</scope>
    <source>
        <strain evidence="1 2">ICMP 4086</strain>
    </source>
</reference>
<comment type="caution">
    <text evidence="1">The sequence shown here is derived from an EMBL/GenBank/DDBJ whole genome shotgun (WGS) entry which is preliminary data.</text>
</comment>
<protein>
    <submittedName>
        <fullName evidence="1">Uncharacterized protein</fullName>
    </submittedName>
</protein>
<gene>
    <name evidence="1" type="ORF">ALQ84_100898</name>
</gene>
<sequence>MQVPFHGLRFYGGRAWGILGCTGVPGPGYYLRMITTLAW</sequence>
<dbReference type="EMBL" id="RBOC01000160">
    <property type="protein sequence ID" value="RMM06281.1"/>
    <property type="molecule type" value="Genomic_DNA"/>
</dbReference>